<dbReference type="InParanoid" id="W4KCM2"/>
<reference evidence="2 3" key="1">
    <citation type="journal article" date="2012" name="New Phytol.">
        <title>Insight into trade-off between wood decay and parasitism from the genome of a fungal forest pathogen.</title>
        <authorList>
            <person name="Olson A."/>
            <person name="Aerts A."/>
            <person name="Asiegbu F."/>
            <person name="Belbahri L."/>
            <person name="Bouzid O."/>
            <person name="Broberg A."/>
            <person name="Canback B."/>
            <person name="Coutinho P.M."/>
            <person name="Cullen D."/>
            <person name="Dalman K."/>
            <person name="Deflorio G."/>
            <person name="van Diepen L.T."/>
            <person name="Dunand C."/>
            <person name="Duplessis S."/>
            <person name="Durling M."/>
            <person name="Gonthier P."/>
            <person name="Grimwood J."/>
            <person name="Fossdal C.G."/>
            <person name="Hansson D."/>
            <person name="Henrissat B."/>
            <person name="Hietala A."/>
            <person name="Himmelstrand K."/>
            <person name="Hoffmeister D."/>
            <person name="Hogberg N."/>
            <person name="James T.Y."/>
            <person name="Karlsson M."/>
            <person name="Kohler A."/>
            <person name="Kues U."/>
            <person name="Lee Y.H."/>
            <person name="Lin Y.C."/>
            <person name="Lind M."/>
            <person name="Lindquist E."/>
            <person name="Lombard V."/>
            <person name="Lucas S."/>
            <person name="Lunden K."/>
            <person name="Morin E."/>
            <person name="Murat C."/>
            <person name="Park J."/>
            <person name="Raffaello T."/>
            <person name="Rouze P."/>
            <person name="Salamov A."/>
            <person name="Schmutz J."/>
            <person name="Solheim H."/>
            <person name="Stahlberg J."/>
            <person name="Velez H."/>
            <person name="de Vries R.P."/>
            <person name="Wiebenga A."/>
            <person name="Woodward S."/>
            <person name="Yakovlev I."/>
            <person name="Garbelotto M."/>
            <person name="Martin F."/>
            <person name="Grigoriev I.V."/>
            <person name="Stenlid J."/>
        </authorList>
    </citation>
    <scope>NUCLEOTIDE SEQUENCE [LARGE SCALE GENOMIC DNA]</scope>
    <source>
        <strain evidence="2 3">TC 32-1</strain>
    </source>
</reference>
<accession>W4KCM2</accession>
<feature type="region of interest" description="Disordered" evidence="1">
    <location>
        <begin position="56"/>
        <end position="83"/>
    </location>
</feature>
<dbReference type="KEGG" id="hir:HETIRDRAFT_450545"/>
<name>W4KCM2_HETIT</name>
<dbReference type="HOGENOM" id="CLU_2073458_0_0_1"/>
<organism evidence="2 3">
    <name type="scientific">Heterobasidion irregulare (strain TC 32-1)</name>
    <dbReference type="NCBI Taxonomy" id="747525"/>
    <lineage>
        <taxon>Eukaryota</taxon>
        <taxon>Fungi</taxon>
        <taxon>Dikarya</taxon>
        <taxon>Basidiomycota</taxon>
        <taxon>Agaricomycotina</taxon>
        <taxon>Agaricomycetes</taxon>
        <taxon>Russulales</taxon>
        <taxon>Bondarzewiaceae</taxon>
        <taxon>Heterobasidion</taxon>
        <taxon>Heterobasidion annosum species complex</taxon>
    </lineage>
</organism>
<keyword evidence="3" id="KW-1185">Reference proteome</keyword>
<evidence type="ECO:0000313" key="3">
    <source>
        <dbReference type="Proteomes" id="UP000030671"/>
    </source>
</evidence>
<dbReference type="EMBL" id="KI925457">
    <property type="protein sequence ID" value="ETW82796.1"/>
    <property type="molecule type" value="Genomic_DNA"/>
</dbReference>
<protein>
    <submittedName>
        <fullName evidence="2">Uncharacterized protein</fullName>
    </submittedName>
</protein>
<gene>
    <name evidence="2" type="ORF">HETIRDRAFT_450545</name>
</gene>
<dbReference type="RefSeq" id="XP_009545120.1">
    <property type="nucleotide sequence ID" value="XM_009546825.1"/>
</dbReference>
<feature type="compositionally biased region" description="Low complexity" evidence="1">
    <location>
        <begin position="61"/>
        <end position="82"/>
    </location>
</feature>
<dbReference type="AlphaFoldDB" id="W4KCM2"/>
<evidence type="ECO:0000313" key="2">
    <source>
        <dbReference type="EMBL" id="ETW82796.1"/>
    </source>
</evidence>
<dbReference type="GeneID" id="20676058"/>
<evidence type="ECO:0000256" key="1">
    <source>
        <dbReference type="SAM" id="MobiDB-lite"/>
    </source>
</evidence>
<dbReference type="Proteomes" id="UP000030671">
    <property type="component" value="Unassembled WGS sequence"/>
</dbReference>
<proteinExistence type="predicted"/>
<sequence length="118" mass="12329">MSSVFPLLSVSSSSSLLSPPLLSLSLSLVSSSPVPYQTQRSPALYTPRALRCASPLPVSPSPSVTPRLVSPPSSAPPRGARPCTNLTYLPTGSPQYRAHALLDAGRLLISFARASVSE</sequence>